<feature type="domain" description="U1-type" evidence="6">
    <location>
        <begin position="118"/>
        <end position="152"/>
    </location>
</feature>
<evidence type="ECO:0000313" key="7">
    <source>
        <dbReference type="EMBL" id="CAE0408419.1"/>
    </source>
</evidence>
<dbReference type="GO" id="GO:0000398">
    <property type="term" value="P:mRNA splicing, via spliceosome"/>
    <property type="evidence" value="ECO:0007669"/>
    <property type="project" value="InterPro"/>
</dbReference>
<dbReference type="GO" id="GO:0008270">
    <property type="term" value="F:zinc ion binding"/>
    <property type="evidence" value="ECO:0007669"/>
    <property type="project" value="UniProtKB-KW"/>
</dbReference>
<dbReference type="SMART" id="SM00451">
    <property type="entry name" value="ZnF_U1"/>
    <property type="match status" value="1"/>
</dbReference>
<evidence type="ECO:0000256" key="1">
    <source>
        <dbReference type="ARBA" id="ARBA00022723"/>
    </source>
</evidence>
<dbReference type="PANTHER" id="PTHR45986">
    <property type="entry name" value="ZINC FINGER MATRIN-TYPE PROTEIN 2"/>
    <property type="match status" value="1"/>
</dbReference>
<feature type="region of interest" description="Disordered" evidence="5">
    <location>
        <begin position="170"/>
        <end position="292"/>
    </location>
</feature>
<feature type="compositionally biased region" description="Acidic residues" evidence="5">
    <location>
        <begin position="260"/>
        <end position="272"/>
    </location>
</feature>
<dbReference type="InterPro" id="IPR013087">
    <property type="entry name" value="Znf_C2H2_type"/>
</dbReference>
<keyword evidence="3" id="KW-0862">Zinc</keyword>
<feature type="compositionally biased region" description="Basic and acidic residues" evidence="5">
    <location>
        <begin position="186"/>
        <end position="204"/>
    </location>
</feature>
<evidence type="ECO:0000256" key="4">
    <source>
        <dbReference type="ARBA" id="ARBA00023242"/>
    </source>
</evidence>
<keyword evidence="4" id="KW-0539">Nucleus</keyword>
<keyword evidence="2" id="KW-0863">Zinc-finger</keyword>
<evidence type="ECO:0000259" key="6">
    <source>
        <dbReference type="SMART" id="SM00451"/>
    </source>
</evidence>
<dbReference type="GO" id="GO:0046540">
    <property type="term" value="C:U4/U6 x U5 tri-snRNP complex"/>
    <property type="evidence" value="ECO:0007669"/>
    <property type="project" value="TreeGrafter"/>
</dbReference>
<dbReference type="FunFam" id="3.30.160.60:FF:002461">
    <property type="entry name" value="Zinc finger matrin-type protein 2"/>
    <property type="match status" value="1"/>
</dbReference>
<dbReference type="EMBL" id="HBIM01007235">
    <property type="protein sequence ID" value="CAE0408419.1"/>
    <property type="molecule type" value="Transcribed_RNA"/>
</dbReference>
<organism evidence="7">
    <name type="scientific">Amphora coffeiformis</name>
    <dbReference type="NCBI Taxonomy" id="265554"/>
    <lineage>
        <taxon>Eukaryota</taxon>
        <taxon>Sar</taxon>
        <taxon>Stramenopiles</taxon>
        <taxon>Ochrophyta</taxon>
        <taxon>Bacillariophyta</taxon>
        <taxon>Bacillariophyceae</taxon>
        <taxon>Bacillariophycidae</taxon>
        <taxon>Thalassiophysales</taxon>
        <taxon>Catenulaceae</taxon>
        <taxon>Amphora</taxon>
    </lineage>
</organism>
<dbReference type="Gene3D" id="3.30.160.60">
    <property type="entry name" value="Classic Zinc Finger"/>
    <property type="match status" value="1"/>
</dbReference>
<keyword evidence="1" id="KW-0479">Metal-binding</keyword>
<evidence type="ECO:0000256" key="2">
    <source>
        <dbReference type="ARBA" id="ARBA00022771"/>
    </source>
</evidence>
<reference evidence="7" key="1">
    <citation type="submission" date="2021-01" db="EMBL/GenBank/DDBJ databases">
        <authorList>
            <person name="Corre E."/>
            <person name="Pelletier E."/>
            <person name="Niang G."/>
            <person name="Scheremetjew M."/>
            <person name="Finn R."/>
            <person name="Kale V."/>
            <person name="Holt S."/>
            <person name="Cochrane G."/>
            <person name="Meng A."/>
            <person name="Brown T."/>
            <person name="Cohen L."/>
        </authorList>
    </citation>
    <scope>NUCLEOTIDE SEQUENCE</scope>
    <source>
        <strain evidence="7">CCMP127</strain>
    </source>
</reference>
<dbReference type="Pfam" id="PF12874">
    <property type="entry name" value="zf-met"/>
    <property type="match status" value="1"/>
</dbReference>
<evidence type="ECO:0000256" key="3">
    <source>
        <dbReference type="ARBA" id="ARBA00022833"/>
    </source>
</evidence>
<dbReference type="InterPro" id="IPR003604">
    <property type="entry name" value="Matrin/U1-like-C_Znf_C2H2"/>
</dbReference>
<name>A0A7S3L3E1_9STRA</name>
<feature type="compositionally biased region" description="Basic and acidic residues" evidence="5">
    <location>
        <begin position="247"/>
        <end position="259"/>
    </location>
</feature>
<feature type="compositionally biased region" description="Basic residues" evidence="5">
    <location>
        <begin position="205"/>
        <end position="214"/>
    </location>
</feature>
<dbReference type="GO" id="GO:0005681">
    <property type="term" value="C:spliceosomal complex"/>
    <property type="evidence" value="ECO:0007669"/>
    <property type="project" value="InterPro"/>
</dbReference>
<dbReference type="GO" id="GO:0003676">
    <property type="term" value="F:nucleic acid binding"/>
    <property type="evidence" value="ECO:0007669"/>
    <property type="project" value="InterPro"/>
</dbReference>
<accession>A0A7S3L3E1</accession>
<sequence length="292" mass="32290">MSTNLNYKQVANVSRRTWDTETYEKRAQARQEALDHGETRTTATGDDDAAAAVAAAADKQEFKPALAGAAGPEGSDRAYLKARSTGVMQDLEAQVGQSTFVDTPGGPVSKSDGVTATGVGWHCKVCDCFLKDSHTYLDHINGRKHQRKLGYSMHVQRSTKDDLKSKLAALKQKKQAKPDDDGEIDFAARVEQKDQALKERQEERRRRRKERKQKAKEEQQQQGGEDGGDNVEEERAAEPNEEDTEAPAEKEKSDEKKEEVVEEEEEEEEEAQVDPALAAMMGFSGFGGAAKM</sequence>
<dbReference type="InterPro" id="IPR040107">
    <property type="entry name" value="Snu23"/>
</dbReference>
<dbReference type="InterPro" id="IPR036236">
    <property type="entry name" value="Znf_C2H2_sf"/>
</dbReference>
<evidence type="ECO:0000256" key="5">
    <source>
        <dbReference type="SAM" id="MobiDB-lite"/>
    </source>
</evidence>
<gene>
    <name evidence="7" type="ORF">ACOF00016_LOCUS6165</name>
</gene>
<proteinExistence type="predicted"/>
<dbReference type="PANTHER" id="PTHR45986:SF1">
    <property type="entry name" value="ZINC FINGER MATRIN-TYPE PROTEIN 2"/>
    <property type="match status" value="1"/>
</dbReference>
<protein>
    <recommendedName>
        <fullName evidence="6">U1-type domain-containing protein</fullName>
    </recommendedName>
</protein>
<dbReference type="SUPFAM" id="SSF57667">
    <property type="entry name" value="beta-beta-alpha zinc fingers"/>
    <property type="match status" value="1"/>
</dbReference>
<dbReference type="AlphaFoldDB" id="A0A7S3L3E1"/>